<evidence type="ECO:0000259" key="2">
    <source>
        <dbReference type="Pfam" id="PF13439"/>
    </source>
</evidence>
<organism evidence="3 4">
    <name type="scientific">Kordiimonas lipolytica</name>
    <dbReference type="NCBI Taxonomy" id="1662421"/>
    <lineage>
        <taxon>Bacteria</taxon>
        <taxon>Pseudomonadati</taxon>
        <taxon>Pseudomonadota</taxon>
        <taxon>Alphaproteobacteria</taxon>
        <taxon>Kordiimonadales</taxon>
        <taxon>Kordiimonadaceae</taxon>
        <taxon>Kordiimonas</taxon>
    </lineage>
</organism>
<sequence length="409" mass="43863">MTTVAAKHIIITTHYCPLVGGAQTVYDALASAQPDKIEILTSSTDYTTGQKVAGWEGFDASAPYSIVRLEEMRPPLVEGPVGFFRRLSMAAYDLLLRRRIVGRLKRLSKEKSYETIVLGSVDGLGWMMRPLRKIFPDAKIVIYTHGEEISQQTYSIRADQRRAGALRAADGVVTVSSFTAGLLTSKYGVPRERIELVTNGVDLAIFDSLPQGNIRSHFGLTSGPLVLGVGRLVRRKGFDTLLAAWPRILAAVPGAQLAIAGTGPLSEELKAAAARPEMGGSVHMLGFVADETLPSLYASADLFAMPNRTMPDGDTEGFGLVFLEAAAAGTPSVGGNAGGAVDAILDGETGRLVDGEDPGAVAFAISELLNDEVTRRRMGEAARSHALTQGWDDKAKQLLSFFKRLQEES</sequence>
<proteinExistence type="predicted"/>
<dbReference type="SUPFAM" id="SSF53756">
    <property type="entry name" value="UDP-Glycosyltransferase/glycogen phosphorylase"/>
    <property type="match status" value="1"/>
</dbReference>
<dbReference type="RefSeq" id="WP_068144282.1">
    <property type="nucleotide sequence ID" value="NZ_JBHSCR010000036.1"/>
</dbReference>
<evidence type="ECO:0000259" key="1">
    <source>
        <dbReference type="Pfam" id="PF00534"/>
    </source>
</evidence>
<evidence type="ECO:0000313" key="4">
    <source>
        <dbReference type="Proteomes" id="UP001595776"/>
    </source>
</evidence>
<evidence type="ECO:0000313" key="3">
    <source>
        <dbReference type="EMBL" id="MFC4349908.1"/>
    </source>
</evidence>
<dbReference type="EC" id="2.4.-.-" evidence="3"/>
<dbReference type="EMBL" id="JBHSCR010000036">
    <property type="protein sequence ID" value="MFC4349908.1"/>
    <property type="molecule type" value="Genomic_DNA"/>
</dbReference>
<comment type="caution">
    <text evidence="3">The sequence shown here is derived from an EMBL/GenBank/DDBJ whole genome shotgun (WGS) entry which is preliminary data.</text>
</comment>
<dbReference type="Proteomes" id="UP001595776">
    <property type="component" value="Unassembled WGS sequence"/>
</dbReference>
<accession>A0ABV8UGJ1</accession>
<dbReference type="Pfam" id="PF13439">
    <property type="entry name" value="Glyco_transf_4"/>
    <property type="match status" value="1"/>
</dbReference>
<dbReference type="InterPro" id="IPR001296">
    <property type="entry name" value="Glyco_trans_1"/>
</dbReference>
<keyword evidence="3" id="KW-0328">Glycosyltransferase</keyword>
<protein>
    <submittedName>
        <fullName evidence="3">Glycosyltransferase family 4 protein</fullName>
        <ecNumber evidence="3">2.4.-.-</ecNumber>
    </submittedName>
</protein>
<keyword evidence="4" id="KW-1185">Reference proteome</keyword>
<dbReference type="Gene3D" id="3.40.50.2000">
    <property type="entry name" value="Glycogen Phosphorylase B"/>
    <property type="match status" value="2"/>
</dbReference>
<name>A0ABV8UGJ1_9PROT</name>
<dbReference type="InterPro" id="IPR050194">
    <property type="entry name" value="Glycosyltransferase_grp1"/>
</dbReference>
<reference evidence="4" key="1">
    <citation type="journal article" date="2019" name="Int. J. Syst. Evol. Microbiol.">
        <title>The Global Catalogue of Microorganisms (GCM) 10K type strain sequencing project: providing services to taxonomists for standard genome sequencing and annotation.</title>
        <authorList>
            <consortium name="The Broad Institute Genomics Platform"/>
            <consortium name="The Broad Institute Genome Sequencing Center for Infectious Disease"/>
            <person name="Wu L."/>
            <person name="Ma J."/>
        </authorList>
    </citation>
    <scope>NUCLEOTIDE SEQUENCE [LARGE SCALE GENOMIC DNA]</scope>
    <source>
        <strain evidence="4">CGMCC 1.15304</strain>
    </source>
</reference>
<dbReference type="GO" id="GO:0016757">
    <property type="term" value="F:glycosyltransferase activity"/>
    <property type="evidence" value="ECO:0007669"/>
    <property type="project" value="UniProtKB-KW"/>
</dbReference>
<keyword evidence="3" id="KW-0808">Transferase</keyword>
<feature type="domain" description="Glycosyltransferase subfamily 4-like N-terminal" evidence="2">
    <location>
        <begin position="20"/>
        <end position="204"/>
    </location>
</feature>
<dbReference type="Pfam" id="PF00534">
    <property type="entry name" value="Glycos_transf_1"/>
    <property type="match status" value="1"/>
</dbReference>
<feature type="domain" description="Glycosyl transferase family 1" evidence="1">
    <location>
        <begin position="223"/>
        <end position="384"/>
    </location>
</feature>
<dbReference type="PANTHER" id="PTHR45947">
    <property type="entry name" value="SULFOQUINOVOSYL TRANSFERASE SQD2"/>
    <property type="match status" value="1"/>
</dbReference>
<dbReference type="CDD" id="cd03801">
    <property type="entry name" value="GT4_PimA-like"/>
    <property type="match status" value="1"/>
</dbReference>
<dbReference type="PANTHER" id="PTHR45947:SF3">
    <property type="entry name" value="SULFOQUINOVOSYL TRANSFERASE SQD2"/>
    <property type="match status" value="1"/>
</dbReference>
<dbReference type="InterPro" id="IPR028098">
    <property type="entry name" value="Glyco_trans_4-like_N"/>
</dbReference>
<gene>
    <name evidence="3" type="ORF">ACFO5Q_18810</name>
</gene>